<dbReference type="Pfam" id="PF07733">
    <property type="entry name" value="DNA_pol3_alpha"/>
    <property type="match status" value="1"/>
</dbReference>
<keyword evidence="4" id="KW-0963">Cytoplasm</keyword>
<comment type="catalytic activity">
    <reaction evidence="9">
        <text>DNA(n) + a 2'-deoxyribonucleoside 5'-triphosphate = DNA(n+1) + diphosphate</text>
        <dbReference type="Rhea" id="RHEA:22508"/>
        <dbReference type="Rhea" id="RHEA-COMP:17339"/>
        <dbReference type="Rhea" id="RHEA-COMP:17340"/>
        <dbReference type="ChEBI" id="CHEBI:33019"/>
        <dbReference type="ChEBI" id="CHEBI:61560"/>
        <dbReference type="ChEBI" id="CHEBI:173112"/>
        <dbReference type="EC" id="2.7.7.7"/>
    </reaction>
</comment>
<dbReference type="NCBIfam" id="TIGR00594">
    <property type="entry name" value="polc"/>
    <property type="match status" value="1"/>
</dbReference>
<feature type="domain" description="Polymerase/histidinol phosphatase N-terminal" evidence="11">
    <location>
        <begin position="6"/>
        <end position="73"/>
    </location>
</feature>
<gene>
    <name evidence="12" type="primary">dnaE</name>
    <name evidence="12" type="ORF">GWK36_02730</name>
</gene>
<keyword evidence="13" id="KW-1185">Reference proteome</keyword>
<dbReference type="InterPro" id="IPR011708">
    <property type="entry name" value="DNA_pol3_alpha_NTPase_dom"/>
</dbReference>
<keyword evidence="7" id="KW-0235">DNA replication</keyword>
<evidence type="ECO:0000256" key="10">
    <source>
        <dbReference type="SAM" id="MobiDB-lite"/>
    </source>
</evidence>
<evidence type="ECO:0000256" key="3">
    <source>
        <dbReference type="ARBA" id="ARBA00019114"/>
    </source>
</evidence>
<dbReference type="FunFam" id="1.10.10.1600:FF:000001">
    <property type="entry name" value="DNA polymerase III subunit alpha"/>
    <property type="match status" value="1"/>
</dbReference>
<dbReference type="InterPro" id="IPR048472">
    <property type="entry name" value="DNA_pol_IIIA_C"/>
</dbReference>
<dbReference type="Pfam" id="PF01336">
    <property type="entry name" value="tRNA_anti-codon"/>
    <property type="match status" value="1"/>
</dbReference>
<dbReference type="EMBL" id="CP048029">
    <property type="protein sequence ID" value="QIK37096.1"/>
    <property type="molecule type" value="Genomic_DNA"/>
</dbReference>
<dbReference type="InterPro" id="IPR004805">
    <property type="entry name" value="DnaE2/DnaE/PolC"/>
</dbReference>
<dbReference type="RefSeq" id="WP_166269869.1">
    <property type="nucleotide sequence ID" value="NZ_CP048029.1"/>
</dbReference>
<dbReference type="Pfam" id="PF14579">
    <property type="entry name" value="HHH_6"/>
    <property type="match status" value="1"/>
</dbReference>
<keyword evidence="6 12" id="KW-0548">Nucleotidyltransferase</keyword>
<dbReference type="InterPro" id="IPR004013">
    <property type="entry name" value="PHP_dom"/>
</dbReference>
<evidence type="ECO:0000256" key="2">
    <source>
        <dbReference type="ARBA" id="ARBA00012417"/>
    </source>
</evidence>
<dbReference type="Gene3D" id="2.40.50.140">
    <property type="entry name" value="Nucleic acid-binding proteins"/>
    <property type="match status" value="1"/>
</dbReference>
<keyword evidence="5 12" id="KW-0808">Transferase</keyword>
<evidence type="ECO:0000313" key="13">
    <source>
        <dbReference type="Proteomes" id="UP000502699"/>
    </source>
</evidence>
<dbReference type="CDD" id="cd07433">
    <property type="entry name" value="PHP_PolIIIA_DnaE1"/>
    <property type="match status" value="1"/>
</dbReference>
<evidence type="ECO:0000313" key="12">
    <source>
        <dbReference type="EMBL" id="QIK37096.1"/>
    </source>
</evidence>
<dbReference type="PANTHER" id="PTHR32294">
    <property type="entry name" value="DNA POLYMERASE III SUBUNIT ALPHA"/>
    <property type="match status" value="1"/>
</dbReference>
<dbReference type="SMART" id="SM00481">
    <property type="entry name" value="POLIIIAc"/>
    <property type="match status" value="1"/>
</dbReference>
<evidence type="ECO:0000256" key="8">
    <source>
        <dbReference type="ARBA" id="ARBA00022932"/>
    </source>
</evidence>
<dbReference type="Pfam" id="PF17657">
    <property type="entry name" value="DNA_pol3_finger"/>
    <property type="match status" value="1"/>
</dbReference>
<dbReference type="AlphaFoldDB" id="A0A6G7VB50"/>
<evidence type="ECO:0000256" key="1">
    <source>
        <dbReference type="ARBA" id="ARBA00004496"/>
    </source>
</evidence>
<dbReference type="InterPro" id="IPR029460">
    <property type="entry name" value="DNAPol_HHH"/>
</dbReference>
<protein>
    <recommendedName>
        <fullName evidence="3">DNA polymerase III subunit alpha</fullName>
        <ecNumber evidence="2">2.7.7.7</ecNumber>
    </recommendedName>
</protein>
<dbReference type="FunFam" id="1.10.150.870:FF:000001">
    <property type="entry name" value="DNA polymerase III subunit alpha"/>
    <property type="match status" value="1"/>
</dbReference>
<dbReference type="GO" id="GO:0006260">
    <property type="term" value="P:DNA replication"/>
    <property type="evidence" value="ECO:0007669"/>
    <property type="project" value="UniProtKB-KW"/>
</dbReference>
<reference evidence="13" key="1">
    <citation type="submission" date="2020-01" db="EMBL/GenBank/DDBJ databases">
        <title>Caldichromatium gen. nov., sp. nov., a thermophilic purple sulfur bacterium member of the family Chromatiaceae isolated from Nakabusa hot spring, Japan.</title>
        <authorList>
            <person name="Saini M.K."/>
            <person name="Hanada S."/>
            <person name="Tank M."/>
        </authorList>
    </citation>
    <scope>NUCLEOTIDE SEQUENCE [LARGE SCALE GENOMIC DNA]</scope>
    <source>
        <strain evidence="13">No.7</strain>
    </source>
</reference>
<dbReference type="EC" id="2.7.7.7" evidence="2"/>
<name>A0A6G7VB50_9GAMM</name>
<evidence type="ECO:0000259" key="11">
    <source>
        <dbReference type="SMART" id="SM00481"/>
    </source>
</evidence>
<evidence type="ECO:0000256" key="7">
    <source>
        <dbReference type="ARBA" id="ARBA00022705"/>
    </source>
</evidence>
<feature type="region of interest" description="Disordered" evidence="10">
    <location>
        <begin position="917"/>
        <end position="944"/>
    </location>
</feature>
<dbReference type="SUPFAM" id="SSF89550">
    <property type="entry name" value="PHP domain-like"/>
    <property type="match status" value="1"/>
</dbReference>
<evidence type="ECO:0000256" key="6">
    <source>
        <dbReference type="ARBA" id="ARBA00022695"/>
    </source>
</evidence>
<evidence type="ECO:0000256" key="5">
    <source>
        <dbReference type="ARBA" id="ARBA00022679"/>
    </source>
</evidence>
<dbReference type="InterPro" id="IPR016195">
    <property type="entry name" value="Pol/histidinol_Pase-like"/>
</dbReference>
<dbReference type="SUPFAM" id="SSF160975">
    <property type="entry name" value="AF1531-like"/>
    <property type="match status" value="1"/>
</dbReference>
<dbReference type="Proteomes" id="UP000502699">
    <property type="component" value="Chromosome"/>
</dbReference>
<dbReference type="GO" id="GO:0003676">
    <property type="term" value="F:nucleic acid binding"/>
    <property type="evidence" value="ECO:0007669"/>
    <property type="project" value="InterPro"/>
</dbReference>
<dbReference type="Pfam" id="PF20914">
    <property type="entry name" value="DNA_pol_IIIA_C"/>
    <property type="match status" value="1"/>
</dbReference>
<proteinExistence type="predicted"/>
<keyword evidence="8" id="KW-0239">DNA-directed DNA polymerase</keyword>
<accession>A0A6G7VB50</accession>
<dbReference type="InterPro" id="IPR049821">
    <property type="entry name" value="PolIIIA_DnaE1_PHP"/>
</dbReference>
<dbReference type="InterPro" id="IPR003141">
    <property type="entry name" value="Pol/His_phosphatase_N"/>
</dbReference>
<dbReference type="Gene3D" id="1.10.10.1600">
    <property type="entry name" value="Bacterial DNA polymerase III alpha subunit, thumb domain"/>
    <property type="match status" value="1"/>
</dbReference>
<dbReference type="KEGG" id="cjap:GWK36_02730"/>
<dbReference type="InterPro" id="IPR041931">
    <property type="entry name" value="DNA_pol3_alpha_thumb_dom"/>
</dbReference>
<dbReference type="GO" id="GO:0008408">
    <property type="term" value="F:3'-5' exonuclease activity"/>
    <property type="evidence" value="ECO:0007669"/>
    <property type="project" value="InterPro"/>
</dbReference>
<organism evidence="12 13">
    <name type="scientific">Caldichromatium japonicum</name>
    <dbReference type="NCBI Taxonomy" id="2699430"/>
    <lineage>
        <taxon>Bacteria</taxon>
        <taxon>Pseudomonadati</taxon>
        <taxon>Pseudomonadota</taxon>
        <taxon>Gammaproteobacteria</taxon>
        <taxon>Chromatiales</taxon>
        <taxon>Chromatiaceae</taxon>
        <taxon>Caldichromatium</taxon>
    </lineage>
</organism>
<dbReference type="CDD" id="cd04485">
    <property type="entry name" value="DnaE_OBF"/>
    <property type="match status" value="1"/>
</dbReference>
<dbReference type="Gene3D" id="3.20.20.140">
    <property type="entry name" value="Metal-dependent hydrolases"/>
    <property type="match status" value="1"/>
</dbReference>
<dbReference type="InterPro" id="IPR004365">
    <property type="entry name" value="NA-bd_OB_tRNA"/>
</dbReference>
<dbReference type="InterPro" id="IPR040982">
    <property type="entry name" value="DNA_pol3_finger"/>
</dbReference>
<dbReference type="PANTHER" id="PTHR32294:SF0">
    <property type="entry name" value="DNA POLYMERASE III SUBUNIT ALPHA"/>
    <property type="match status" value="1"/>
</dbReference>
<dbReference type="InterPro" id="IPR012340">
    <property type="entry name" value="NA-bd_OB-fold"/>
</dbReference>
<dbReference type="NCBIfam" id="NF004226">
    <property type="entry name" value="PRK05673.1"/>
    <property type="match status" value="1"/>
</dbReference>
<sequence>MDSRFIHLHLHSEYSLVDGLIQLKPLVNAVAKAGMPAVALTDQGNLFGLVRFYKAAVTAGIKPIAGADLWIRHPEDPTKPHRLVLLIQDQRGYRNLIELVSRSFLKGQEAGFPQVDPAWIKGHHQGLIALAGPGSDLAEALVKGRTKEAERVLDRWLKVFGDRYYLELVRTGRGREGHWIEACVDLALRRGVPVVATNDVRFLSPDDFEAHEVRVCIHQGRMLDDPDRPRLYSEEQYLRTPAEMSELFADLPEALVNAVEIAKRCNLELKLGKPHLPIFPVPAGMTTESFFAEECRRGLNERLSHILDPADPDSAERRRLYEERLESELAVITQMGFAGYFLIVADFIRWAKENGIPVGPGRGSGAGSLAAYAIRITDLDPIAHNLLFERFLNPERVSMPDFDIDFCMEGRDRVIEYVAQKYGREAVSQIITFGTMAAKAVVRDVGRVMGYPYGFVDKIAKMVPFEPGMTLDKALAESEDLRRVYQDDEEVRALIDMARKLEGLTRNAGKHAGGVVIAPGKLTDFTPLYCEPGGEDPVTQYDKDDVEQVGLVKFDFLGLRTLTIIDWALKTINAQRAARGESLIDLERIDPHDPDAFAMLKRCETTAVFQLESRGMRELIKKLQPDCFDDITALVALFRPGPLQSGMVDDFIERKHGRAPILYLHPHLEPILKPTYGIILYQEQVMQIAQVLAGYSLGGADLLRRAMGKKKPEEMAKQRATFESGAEARGVDRQLAAQIFDLMEYFSGYGFNKSHSAAYALVSYQTLWLKAHYPAAFMSAVLSADMDNTDKVVTLIDECRSLGLRIEPPAINHSDYRFSIAREKAILYGLGAIKGVGASAIEAILQARAQGPFRDLWDLCMRVDLQRVNRRVLESLIRAGALDALGPNRATLMGHLPLALRAAEQYRERRAAGQVDLFGASGSSDPPRPDPQTAGESLPDWEDEERLRGEKETLGLYLTGHPLARYEDELRSMGCIRIARLLETDRELGRRERELYHLVGLVVNVRHSKGSRGRLGSMVLDDRTGRIEVTVFSELYEQVRPLLAIDQILSVRGTLSFDDFRDTWSLRADSVRLFEEARAASAHHLFLLLDLSDPAAHAQGLERVRALRELLADYRETDPQRSLPIRLLYRCPGAQGELMLGRAWRVRPADALLKELRQLLGPTGVSVSYERLPQSLPGPEALPRLSAVS</sequence>
<evidence type="ECO:0000256" key="9">
    <source>
        <dbReference type="ARBA" id="ARBA00049244"/>
    </source>
</evidence>
<comment type="subcellular location">
    <subcellularLocation>
        <location evidence="1">Cytoplasm</location>
    </subcellularLocation>
</comment>
<dbReference type="Gene3D" id="1.10.150.870">
    <property type="match status" value="1"/>
</dbReference>
<dbReference type="GO" id="GO:0005737">
    <property type="term" value="C:cytoplasm"/>
    <property type="evidence" value="ECO:0007669"/>
    <property type="project" value="UniProtKB-SubCell"/>
</dbReference>
<dbReference type="GO" id="GO:0003887">
    <property type="term" value="F:DNA-directed DNA polymerase activity"/>
    <property type="evidence" value="ECO:0007669"/>
    <property type="project" value="UniProtKB-KW"/>
</dbReference>
<evidence type="ECO:0000256" key="4">
    <source>
        <dbReference type="ARBA" id="ARBA00022490"/>
    </source>
</evidence>
<dbReference type="Pfam" id="PF02811">
    <property type="entry name" value="PHP"/>
    <property type="match status" value="1"/>
</dbReference>